<reference evidence="1" key="1">
    <citation type="submission" date="2022-08" db="EMBL/GenBank/DDBJ databases">
        <authorList>
            <person name="Deng Y."/>
            <person name="Han X.-F."/>
            <person name="Zhang Y.-Q."/>
        </authorList>
    </citation>
    <scope>NUCLEOTIDE SEQUENCE</scope>
    <source>
        <strain evidence="1">CPCC 203386</strain>
    </source>
</reference>
<evidence type="ECO:0000313" key="1">
    <source>
        <dbReference type="EMBL" id="MCS5737142.1"/>
    </source>
</evidence>
<organism evidence="1 2">
    <name type="scientific">Herbiconiux daphne</name>
    <dbReference type="NCBI Taxonomy" id="2970914"/>
    <lineage>
        <taxon>Bacteria</taxon>
        <taxon>Bacillati</taxon>
        <taxon>Actinomycetota</taxon>
        <taxon>Actinomycetes</taxon>
        <taxon>Micrococcales</taxon>
        <taxon>Microbacteriaceae</taxon>
        <taxon>Herbiconiux</taxon>
    </lineage>
</organism>
<dbReference type="RefSeq" id="WP_259543463.1">
    <property type="nucleotide sequence ID" value="NZ_JANLCJ010000447.1"/>
</dbReference>
<comment type="caution">
    <text evidence="1">The sequence shown here is derived from an EMBL/GenBank/DDBJ whole genome shotgun (WGS) entry which is preliminary data.</text>
</comment>
<dbReference type="Proteomes" id="UP001165586">
    <property type="component" value="Unassembled WGS sequence"/>
</dbReference>
<evidence type="ECO:0000313" key="2">
    <source>
        <dbReference type="Proteomes" id="UP001165586"/>
    </source>
</evidence>
<proteinExistence type="predicted"/>
<dbReference type="EMBL" id="JANLCJ010000447">
    <property type="protein sequence ID" value="MCS5737142.1"/>
    <property type="molecule type" value="Genomic_DNA"/>
</dbReference>
<gene>
    <name evidence="1" type="ORF">N1032_25780</name>
</gene>
<accession>A0ABT2HB95</accession>
<sequence>MMSQNNNCVTLRQYLDNAGSIWAAINSLEPFPFITDEVQLEYMQTLNYGERIMAKAFIGVTVDDAAAQIILLYKDKWDKVMDFQNFAGNIGVTSGRKIGGNVTTNTHKLGDGETINSVAAYNSINMVKDNATDFNNQETITEEVIKDTTDETFSVKAAFENLPLVERTNIINIVLKDVASYLTLSVY</sequence>
<protein>
    <submittedName>
        <fullName evidence="1">Uncharacterized protein</fullName>
    </submittedName>
</protein>
<name>A0ABT2HB95_9MICO</name>
<keyword evidence="2" id="KW-1185">Reference proteome</keyword>